<evidence type="ECO:0000259" key="5">
    <source>
        <dbReference type="PROSITE" id="PS50931"/>
    </source>
</evidence>
<dbReference type="InterPro" id="IPR005119">
    <property type="entry name" value="LysR_subst-bd"/>
</dbReference>
<dbReference type="PROSITE" id="PS50931">
    <property type="entry name" value="HTH_LYSR"/>
    <property type="match status" value="1"/>
</dbReference>
<dbReference type="RefSeq" id="WP_349588306.1">
    <property type="nucleotide sequence ID" value="NZ_JBEFLD010000006.1"/>
</dbReference>
<reference evidence="6" key="1">
    <citation type="submission" date="2024-06" db="EMBL/GenBank/DDBJ databases">
        <title>Genome sequence of Vogesella sp. MAHUQ-64.</title>
        <authorList>
            <person name="Huq M.A."/>
        </authorList>
    </citation>
    <scope>NUCLEOTIDE SEQUENCE</scope>
    <source>
        <strain evidence="6">MAHUQ-64</strain>
    </source>
</reference>
<dbReference type="Proteomes" id="UP001433638">
    <property type="component" value="Unassembled WGS sequence"/>
</dbReference>
<comment type="caution">
    <text evidence="6">The sequence shown here is derived from an EMBL/GenBank/DDBJ whole genome shotgun (WGS) entry which is preliminary data.</text>
</comment>
<keyword evidence="7" id="KW-1185">Reference proteome</keyword>
<gene>
    <name evidence="6" type="ORF">ABNW52_12525</name>
</gene>
<dbReference type="SUPFAM" id="SSF53850">
    <property type="entry name" value="Periplasmic binding protein-like II"/>
    <property type="match status" value="1"/>
</dbReference>
<dbReference type="Gene3D" id="1.10.10.10">
    <property type="entry name" value="Winged helix-like DNA-binding domain superfamily/Winged helix DNA-binding domain"/>
    <property type="match status" value="1"/>
</dbReference>
<feature type="domain" description="HTH lysR-type" evidence="5">
    <location>
        <begin position="2"/>
        <end position="59"/>
    </location>
</feature>
<evidence type="ECO:0000313" key="6">
    <source>
        <dbReference type="EMBL" id="MEQ6291436.1"/>
    </source>
</evidence>
<dbReference type="Pfam" id="PF00126">
    <property type="entry name" value="HTH_1"/>
    <property type="match status" value="1"/>
</dbReference>
<keyword evidence="4" id="KW-0804">Transcription</keyword>
<name>A0ABV1M5D3_9NEIS</name>
<evidence type="ECO:0000256" key="4">
    <source>
        <dbReference type="ARBA" id="ARBA00023163"/>
    </source>
</evidence>
<evidence type="ECO:0000313" key="7">
    <source>
        <dbReference type="Proteomes" id="UP001433638"/>
    </source>
</evidence>
<accession>A0ABV1M5D3</accession>
<dbReference type="InterPro" id="IPR036390">
    <property type="entry name" value="WH_DNA-bd_sf"/>
</dbReference>
<dbReference type="PANTHER" id="PTHR30427:SF1">
    <property type="entry name" value="TRANSCRIPTIONAL ACTIVATOR PROTEIN LYSR"/>
    <property type="match status" value="1"/>
</dbReference>
<sequence length="308" mass="34352">MIRFRQIEAFRCLMSCGTTVAAARRMHITQPAISRLISDLEDDLGFRLFNRTKGRMEPTTAAIRFQRAVEENFLGLERLRQAADTIRAEENEGLAIACMPVLSTSLLPLILKEFFKLRPDVPVKIDTVGNAEVMVKLQDLKVDVAISLSIPAIAGLEVEPLLEADALCALPADHPLAARAVITPQDLANETVIGWMPNYPLSQNQEEKYFGHAGAYPKYTIRTHTSHTRYAMVAHGFGVSIVEPFASELWSHQGVVTRPFVTESRHSYVLAYPSSGSRSAILQDFRRATLRVVNDKNLLPWAIPLTQE</sequence>
<dbReference type="PANTHER" id="PTHR30427">
    <property type="entry name" value="TRANSCRIPTIONAL ACTIVATOR PROTEIN LYSR"/>
    <property type="match status" value="1"/>
</dbReference>
<dbReference type="InterPro" id="IPR036388">
    <property type="entry name" value="WH-like_DNA-bd_sf"/>
</dbReference>
<organism evidence="6 7">
    <name type="scientific">Vogesella oryzagri</name>
    <dbReference type="NCBI Taxonomy" id="3160864"/>
    <lineage>
        <taxon>Bacteria</taxon>
        <taxon>Pseudomonadati</taxon>
        <taxon>Pseudomonadota</taxon>
        <taxon>Betaproteobacteria</taxon>
        <taxon>Neisseriales</taxon>
        <taxon>Chromobacteriaceae</taxon>
        <taxon>Vogesella</taxon>
    </lineage>
</organism>
<dbReference type="Gene3D" id="3.40.190.10">
    <property type="entry name" value="Periplasmic binding protein-like II"/>
    <property type="match status" value="2"/>
</dbReference>
<dbReference type="EMBL" id="JBEFLD010000006">
    <property type="protein sequence ID" value="MEQ6291436.1"/>
    <property type="molecule type" value="Genomic_DNA"/>
</dbReference>
<protein>
    <submittedName>
        <fullName evidence="6">LysR substrate-binding domain-containing protein</fullName>
    </submittedName>
</protein>
<keyword evidence="2" id="KW-0805">Transcription regulation</keyword>
<keyword evidence="3" id="KW-0238">DNA-binding</keyword>
<dbReference type="PRINTS" id="PR00039">
    <property type="entry name" value="HTHLYSR"/>
</dbReference>
<evidence type="ECO:0000256" key="3">
    <source>
        <dbReference type="ARBA" id="ARBA00023125"/>
    </source>
</evidence>
<dbReference type="InterPro" id="IPR000847">
    <property type="entry name" value="LysR_HTH_N"/>
</dbReference>
<evidence type="ECO:0000256" key="2">
    <source>
        <dbReference type="ARBA" id="ARBA00023015"/>
    </source>
</evidence>
<proteinExistence type="inferred from homology"/>
<evidence type="ECO:0000256" key="1">
    <source>
        <dbReference type="ARBA" id="ARBA00009437"/>
    </source>
</evidence>
<dbReference type="SUPFAM" id="SSF46785">
    <property type="entry name" value="Winged helix' DNA-binding domain"/>
    <property type="match status" value="1"/>
</dbReference>
<dbReference type="Pfam" id="PF03466">
    <property type="entry name" value="LysR_substrate"/>
    <property type="match status" value="1"/>
</dbReference>
<comment type="similarity">
    <text evidence="1">Belongs to the LysR transcriptional regulatory family.</text>
</comment>